<proteinExistence type="predicted"/>
<sequence length="132" mass="14929">MNIKNFMFAAICSAMLFGCSLSSQNVEKSAGQIYGSYTATLPCASCSGIEQNLTLKNDNTYVLQSNYLGEKDGKFTDKGTYSIENDIITTTNEFKEKNYYKIDGQNLRMLDSDKKLTTGPLEKFYIFKPYRK</sequence>
<dbReference type="InterPro" id="IPR007298">
    <property type="entry name" value="Cu-R_lipoprotein_NlpE"/>
</dbReference>
<protein>
    <submittedName>
        <fullName evidence="1">Copper homeostasis protein CutF</fullName>
    </submittedName>
</protein>
<gene>
    <name evidence="1" type="primary">nlpE</name>
    <name evidence="1" type="ORF">NCTC12475_01566</name>
</gene>
<dbReference type="AlphaFoldDB" id="A0A381DLA7"/>
<dbReference type="Pfam" id="PF04170">
    <property type="entry name" value="NlpE"/>
    <property type="match status" value="1"/>
</dbReference>
<name>A0A381DLA7_9BACT</name>
<reference evidence="1 2" key="1">
    <citation type="submission" date="2018-06" db="EMBL/GenBank/DDBJ databases">
        <authorList>
            <consortium name="Pathogen Informatics"/>
            <person name="Doyle S."/>
        </authorList>
    </citation>
    <scope>NUCLEOTIDE SEQUENCE [LARGE SCALE GENOMIC DNA]</scope>
    <source>
        <strain evidence="1 2">NCTC12475</strain>
    </source>
</reference>
<dbReference type="RefSeq" id="WP_089182086.1">
    <property type="nucleotide sequence ID" value="NZ_CP043427.1"/>
</dbReference>
<dbReference type="STRING" id="32024.GCA_000788295_00906"/>
<dbReference type="GeneID" id="93090208"/>
<dbReference type="OrthoDB" id="5348860at2"/>
<accession>A0A381DLA7</accession>
<dbReference type="PROSITE" id="PS51257">
    <property type="entry name" value="PROKAR_LIPOPROTEIN"/>
    <property type="match status" value="1"/>
</dbReference>
<organism evidence="1 2">
    <name type="scientific">Campylobacter sputorum subsp. sputorum</name>
    <dbReference type="NCBI Taxonomy" id="32024"/>
    <lineage>
        <taxon>Bacteria</taxon>
        <taxon>Pseudomonadati</taxon>
        <taxon>Campylobacterota</taxon>
        <taxon>Epsilonproteobacteria</taxon>
        <taxon>Campylobacterales</taxon>
        <taxon>Campylobacteraceae</taxon>
        <taxon>Campylobacter</taxon>
    </lineage>
</organism>
<keyword evidence="2" id="KW-1185">Reference proteome</keyword>
<evidence type="ECO:0000313" key="2">
    <source>
        <dbReference type="Proteomes" id="UP000254920"/>
    </source>
</evidence>
<dbReference type="Proteomes" id="UP000254920">
    <property type="component" value="Unassembled WGS sequence"/>
</dbReference>
<evidence type="ECO:0000313" key="1">
    <source>
        <dbReference type="EMBL" id="SUX11347.1"/>
    </source>
</evidence>
<dbReference type="Gene3D" id="2.40.128.640">
    <property type="match status" value="1"/>
</dbReference>
<dbReference type="EMBL" id="UFVD01000001">
    <property type="protein sequence ID" value="SUX11347.1"/>
    <property type="molecule type" value="Genomic_DNA"/>
</dbReference>